<organism evidence="4 5">
    <name type="scientific">Gymnopilus dilepis</name>
    <dbReference type="NCBI Taxonomy" id="231916"/>
    <lineage>
        <taxon>Eukaryota</taxon>
        <taxon>Fungi</taxon>
        <taxon>Dikarya</taxon>
        <taxon>Basidiomycota</taxon>
        <taxon>Agaricomycotina</taxon>
        <taxon>Agaricomycetes</taxon>
        <taxon>Agaricomycetidae</taxon>
        <taxon>Agaricales</taxon>
        <taxon>Agaricineae</taxon>
        <taxon>Hymenogastraceae</taxon>
        <taxon>Gymnopilus</taxon>
    </lineage>
</organism>
<comment type="caution">
    <text evidence="4">The sequence shown here is derived from an EMBL/GenBank/DDBJ whole genome shotgun (WGS) entry which is preliminary data.</text>
</comment>
<feature type="compositionally biased region" description="Basic and acidic residues" evidence="2">
    <location>
        <begin position="1727"/>
        <end position="1738"/>
    </location>
</feature>
<feature type="transmembrane region" description="Helical" evidence="3">
    <location>
        <begin position="1355"/>
        <end position="1376"/>
    </location>
</feature>
<feature type="transmembrane region" description="Helical" evidence="3">
    <location>
        <begin position="1321"/>
        <end position="1343"/>
    </location>
</feature>
<evidence type="ECO:0000313" key="4">
    <source>
        <dbReference type="EMBL" id="PPQ75917.1"/>
    </source>
</evidence>
<keyword evidence="3" id="KW-0812">Transmembrane</keyword>
<protein>
    <submittedName>
        <fullName evidence="4">Uncharacterized protein</fullName>
    </submittedName>
</protein>
<dbReference type="OrthoDB" id="3032844at2759"/>
<evidence type="ECO:0000256" key="1">
    <source>
        <dbReference type="SAM" id="Coils"/>
    </source>
</evidence>
<name>A0A409WBM0_9AGAR</name>
<reference evidence="4 5" key="1">
    <citation type="journal article" date="2018" name="Evol. Lett.">
        <title>Horizontal gene cluster transfer increased hallucinogenic mushroom diversity.</title>
        <authorList>
            <person name="Reynolds H.T."/>
            <person name="Vijayakumar V."/>
            <person name="Gluck-Thaler E."/>
            <person name="Korotkin H.B."/>
            <person name="Matheny P.B."/>
            <person name="Slot J.C."/>
        </authorList>
    </citation>
    <scope>NUCLEOTIDE SEQUENCE [LARGE SCALE GENOMIC DNA]</scope>
    <source>
        <strain evidence="4 5">SRW20</strain>
    </source>
</reference>
<feature type="transmembrane region" description="Helical" evidence="3">
    <location>
        <begin position="286"/>
        <end position="313"/>
    </location>
</feature>
<feature type="region of interest" description="Disordered" evidence="2">
    <location>
        <begin position="2269"/>
        <end position="2289"/>
    </location>
</feature>
<evidence type="ECO:0000256" key="3">
    <source>
        <dbReference type="SAM" id="Phobius"/>
    </source>
</evidence>
<feature type="transmembrane region" description="Helical" evidence="3">
    <location>
        <begin position="182"/>
        <end position="199"/>
    </location>
</feature>
<keyword evidence="3" id="KW-1133">Transmembrane helix</keyword>
<evidence type="ECO:0000256" key="2">
    <source>
        <dbReference type="SAM" id="MobiDB-lite"/>
    </source>
</evidence>
<sequence length="2303" mass="258842">MSSSIGSTFSSGVQDVSAILPLMGTDQCENHITSGLEHGFLYPAATTLSIFGSLGAAKAGLMIAIASGRIRVDNAWMNFQINGAAILKNAGFGAAGGNGLSSILFNKSGTLYRVEEQLEKLNLRFEDLEQHKVKALASTHTWNFWMIVSSASLSVLGIVPYIHLNLRGNSSHSLLTKWLFPSSRILGSFLVAVGGQFVLQHRILSIVRRKLIVEAKLKPAAHAPGLSEDLRKALNSRKNTDRYLQDLLKCLKSGAPSEASEEWPLLSYAALEKALSDAEERPLTSVLFWGVFLFHLPLALVLIGSCLIVAGYVGCFSIVQGTQDASAPLVWLGLEIFLSILRMFLWASNPSADEKTGIFVSLKTVKYPLLPTCPDYAERLEEEKVFPITNQEDFFSVHLTPYLGPTSILREPPRYNQSSFFYTFTRHSSSDTRHRLYITMSFKDSDGCDLVIMFHKDDQYPGATFVREGSFANGQTEVVVRNILDNSTDGRILRNVALLDKLVEHYDSILAALRKREGGLKEMRGDLILGWTMEPPHDDSTASSPSSERDWRQSQSSDKMAMSFMTKAIFGRKERDIEMGGLDYIVSPVDKEMLDSQEVEVEDAEKAYLAFGQAQRHRHHCITQMSRWIDHYTGRLVGTKQEESSMELLRQLGESAEHGRLLLKWVEELERRFATESVEIERGLQVEYGRIVERLLRNVKDRGFRGRLKKHLVANRRRWVSERLEREKKASMTRMTTASKWINKPSSSQVMLKLSEGGTTERVERIWEKLVSEEFEPNPTGPDFVKRLRRGLSERHPQRQATRDNLFLPFGDTVVDHLNDPQSRQWEQLFVPQDIAFLTLPTDFKMYVVNNETVHFSPDLVLKRNKNLQCVFFDVDLRDNPFADAVVRSCFQSIHTQRRLITSIGFGEYGLNGASRDTINLFTSLVKKPYSKIHSVWSAGGSELGFNDDDIQQHLRQRLSRREEGVPRKETIIVYRGGRVSFSPESFDVPSVPCIGGTSCTFSAFFCPPRGTIIAARVSVQLRIRRFEQFPTSTIQIQSNGNKREEHVVHLDDRWTTLIYPINQYRPDDTNTLAITISTALIASIEIEFAADGIDVNDRIVGSFSRALLSNSNLDMSLEPTGIAKALPKLRSRLSVAASITYPALQGRSIGIIVESDRENRVQSKLAMSSSLGSTFSSGVQDVSAILPLVGTEQCESHITSGLERGFLYPAATTLSIFGSLGAAKAGLMIVIASSRFRIKTRWKWLNFEINGAEILKNTGFGASEEDGLSAILLQRNESGTGFVYGIEKRLEKLAETKNVKFAQLDQHEVNAVSATYTWNVWLILSSALLSMLGIVPYIHLNLRGNTPHSTLLKWLFPSIRVLGSFFVAVGGQFVMQHRILTILRRKLIAEAKLKPAVVHSGLRDELKRALKGTGNHVDEYLQVVLDQLDESLGNRCPSADVLREWPILSYPSLTRALLDAEERPLTTVLFWGVFLFYLPWVLVLIGSCLIVAGYVGCFSIVQGTASPSAPLIWLGLEIFLSLLRMFFWACDPKTDEKAGVSFRVSSLDCQYLPTCIDYAEYLEETKTLPLTGQTDFFECHLIPYLGTSATSGIIHTQGDDCDFFYTITRHSRDDLRHRLYLTIRFKGYGVDRPTIVIHDDNASGTLICRRGTCLPANINDPPAVAEIGEEVGIDDMIADEKLLSEIKLHHKAILKALEDRAETLRRNQRSWIMKWNLMKTLKDEHSAKRDSTVEARQENSASTESRTSLADSRDNHAMDVVVAEIQSDDSENSAGPTIELQETFYLSLGTIQHDGRRQVERMEQWIECCLKNPTKKVTKKWLVGLERRLAAEWASIEREFLREHGFRLKRLSEAIKNPESRSAFEARLKGYQTGQVESRRDAAIARRRARLSDIIEDLEKRGLLGSGVKADTDGDNVYTWVRQEWHQASKSVDSDDGAFIRVLHALKGVEWSWDLGLEEVPIGERLLEYLDNFNPQFDQPEQSDRSFKEYVIDNKEIQSFPDLTIRRHRDIMVRVMLNADLTDERADEEVIRSCIQSLVDSDNLASIFFGELGLRGAKGTTIEALASLITRENTSIESVWFKKPNVGDRSQNLKDALLRIVANNPGSRSGRDRPLLVFTEEGSSSILFRPSDQPDLKDTFAFRVDFLAPRRGVMKSKLTGQVYLQVNIKPFNNLPAHVEVYGLEPARYDSDGLRISPLAEVYAQTKPETADNLTMIVPIQPLLKWGKMNTLQVSVRNAWVLDVRLVGRIWQDVKAIGKSLNKPLQETSLDKTEADSNPDAGTKQLKDAEAGQSNALAFLSSI</sequence>
<feature type="coiled-coil region" evidence="1">
    <location>
        <begin position="111"/>
        <end position="138"/>
    </location>
</feature>
<dbReference type="EMBL" id="NHYE01005215">
    <property type="protein sequence ID" value="PPQ75917.1"/>
    <property type="molecule type" value="Genomic_DNA"/>
</dbReference>
<accession>A0A409WBM0</accession>
<dbReference type="STRING" id="231916.A0A409WBM0"/>
<feature type="transmembrane region" description="Helical" evidence="3">
    <location>
        <begin position="1207"/>
        <end position="1233"/>
    </location>
</feature>
<feature type="coiled-coil region" evidence="1">
    <location>
        <begin position="1688"/>
        <end position="1715"/>
    </location>
</feature>
<feature type="transmembrane region" description="Helical" evidence="3">
    <location>
        <begin position="1469"/>
        <end position="1502"/>
    </location>
</feature>
<gene>
    <name evidence="4" type="ORF">CVT26_006395</name>
</gene>
<dbReference type="InParanoid" id="A0A409WBM0"/>
<keyword evidence="1" id="KW-0175">Coiled coil</keyword>
<feature type="transmembrane region" description="Helical" evidence="3">
    <location>
        <begin position="142"/>
        <end position="162"/>
    </location>
</feature>
<keyword evidence="5" id="KW-1185">Reference proteome</keyword>
<evidence type="ECO:0000313" key="5">
    <source>
        <dbReference type="Proteomes" id="UP000284706"/>
    </source>
</evidence>
<feature type="transmembrane region" description="Helical" evidence="3">
    <location>
        <begin position="40"/>
        <end position="61"/>
    </location>
</feature>
<proteinExistence type="predicted"/>
<feature type="region of interest" description="Disordered" evidence="2">
    <location>
        <begin position="1727"/>
        <end position="1754"/>
    </location>
</feature>
<feature type="compositionally biased region" description="Polar residues" evidence="2">
    <location>
        <begin position="1739"/>
        <end position="1751"/>
    </location>
</feature>
<dbReference type="Proteomes" id="UP000284706">
    <property type="component" value="Unassembled WGS sequence"/>
</dbReference>
<feature type="region of interest" description="Disordered" evidence="2">
    <location>
        <begin position="532"/>
        <end position="558"/>
    </location>
</feature>
<keyword evidence="3" id="KW-0472">Membrane</keyword>